<evidence type="ECO:0000313" key="1">
    <source>
        <dbReference type="EMBL" id="CCX31341.1"/>
    </source>
</evidence>
<accession>U4LU46</accession>
<reference evidence="1 2" key="1">
    <citation type="journal article" date="2013" name="PLoS Genet.">
        <title>The genome and development-dependent transcriptomes of Pyronema confluens: a window into fungal evolution.</title>
        <authorList>
            <person name="Traeger S."/>
            <person name="Altegoer F."/>
            <person name="Freitag M."/>
            <person name="Gabaldon T."/>
            <person name="Kempken F."/>
            <person name="Kumar A."/>
            <person name="Marcet-Houben M."/>
            <person name="Poggeler S."/>
            <person name="Stajich J.E."/>
            <person name="Nowrousian M."/>
        </authorList>
    </citation>
    <scope>NUCLEOTIDE SEQUENCE [LARGE SCALE GENOMIC DNA]</scope>
    <source>
        <strain evidence="2">CBS 100304</strain>
        <tissue evidence="1">Vegetative mycelium</tissue>
    </source>
</reference>
<dbReference type="AlphaFoldDB" id="U4LU46"/>
<keyword evidence="2" id="KW-1185">Reference proteome</keyword>
<sequence>MSSAQRRFVAHLLELRDCETSAKTTGSRMRLCLYRASVGLLPHLETFSSTSIEPPLLPHCLMYASMKFNHEPCRS</sequence>
<gene>
    <name evidence="1" type="ORF">PCON_10642</name>
</gene>
<dbReference type="Proteomes" id="UP000018144">
    <property type="component" value="Unassembled WGS sequence"/>
</dbReference>
<name>U4LU46_PYROM</name>
<protein>
    <submittedName>
        <fullName evidence="1">Uncharacterized protein</fullName>
    </submittedName>
</protein>
<organism evidence="1 2">
    <name type="scientific">Pyronema omphalodes (strain CBS 100304)</name>
    <name type="common">Pyronema confluens</name>
    <dbReference type="NCBI Taxonomy" id="1076935"/>
    <lineage>
        <taxon>Eukaryota</taxon>
        <taxon>Fungi</taxon>
        <taxon>Dikarya</taxon>
        <taxon>Ascomycota</taxon>
        <taxon>Pezizomycotina</taxon>
        <taxon>Pezizomycetes</taxon>
        <taxon>Pezizales</taxon>
        <taxon>Pyronemataceae</taxon>
        <taxon>Pyronema</taxon>
    </lineage>
</organism>
<evidence type="ECO:0000313" key="2">
    <source>
        <dbReference type="Proteomes" id="UP000018144"/>
    </source>
</evidence>
<dbReference type="EMBL" id="HF935589">
    <property type="protein sequence ID" value="CCX31341.1"/>
    <property type="molecule type" value="Genomic_DNA"/>
</dbReference>
<proteinExistence type="predicted"/>